<organism evidence="2 3">
    <name type="scientific">Paraburkholderia tuberum</name>
    <dbReference type="NCBI Taxonomy" id="157910"/>
    <lineage>
        <taxon>Bacteria</taxon>
        <taxon>Pseudomonadati</taxon>
        <taxon>Pseudomonadota</taxon>
        <taxon>Betaproteobacteria</taxon>
        <taxon>Burkholderiales</taxon>
        <taxon>Burkholderiaceae</taxon>
        <taxon>Paraburkholderia</taxon>
    </lineage>
</organism>
<protein>
    <submittedName>
        <fullName evidence="2">Uncharacterized protein</fullName>
    </submittedName>
</protein>
<proteinExistence type="predicted"/>
<gene>
    <name evidence="2" type="ORF">SAMN05445850_6395</name>
</gene>
<feature type="compositionally biased region" description="Basic residues" evidence="1">
    <location>
        <begin position="89"/>
        <end position="105"/>
    </location>
</feature>
<accession>A0A1H1K2K1</accession>
<reference evidence="3" key="1">
    <citation type="submission" date="2016-10" db="EMBL/GenBank/DDBJ databases">
        <authorList>
            <person name="Varghese N."/>
            <person name="Submissions S."/>
        </authorList>
    </citation>
    <scope>NUCLEOTIDE SEQUENCE [LARGE SCALE GENOMIC DNA]</scope>
    <source>
        <strain evidence="3">DUS833</strain>
    </source>
</reference>
<feature type="compositionally biased region" description="Pro residues" evidence="1">
    <location>
        <begin position="32"/>
        <end position="45"/>
    </location>
</feature>
<dbReference type="AlphaFoldDB" id="A0A1H1K2K1"/>
<dbReference type="EMBL" id="FNKX01000002">
    <property type="protein sequence ID" value="SDR56474.1"/>
    <property type="molecule type" value="Genomic_DNA"/>
</dbReference>
<evidence type="ECO:0000313" key="2">
    <source>
        <dbReference type="EMBL" id="SDR56474.1"/>
    </source>
</evidence>
<evidence type="ECO:0000313" key="3">
    <source>
        <dbReference type="Proteomes" id="UP000199365"/>
    </source>
</evidence>
<dbReference type="Proteomes" id="UP000199365">
    <property type="component" value="Unassembled WGS sequence"/>
</dbReference>
<sequence>MDSPDTSRQAPGAIGTFDLNAPTHAQISMQPLPLPLHPHAPMPPEVDPDIAPNTPPPKIDPDPIPDDPVDVPHEPPEGDPPAAPPPQRAWRRHAALARRRAHRRDRNQEFGYAGQNDLHADA</sequence>
<dbReference type="RefSeq" id="WP_244144906.1">
    <property type="nucleotide sequence ID" value="NZ_FNKX01000002.1"/>
</dbReference>
<feature type="compositionally biased region" description="Pro residues" evidence="1">
    <location>
        <begin position="78"/>
        <end position="87"/>
    </location>
</feature>
<keyword evidence="3" id="KW-1185">Reference proteome</keyword>
<name>A0A1H1K2K1_9BURK</name>
<feature type="region of interest" description="Disordered" evidence="1">
    <location>
        <begin position="1"/>
        <end position="122"/>
    </location>
</feature>
<evidence type="ECO:0000256" key="1">
    <source>
        <dbReference type="SAM" id="MobiDB-lite"/>
    </source>
</evidence>